<evidence type="ECO:0000313" key="2">
    <source>
        <dbReference type="EMBL" id="MFD2532452.1"/>
    </source>
</evidence>
<gene>
    <name evidence="2" type="ORF">ACFSVN_08350</name>
</gene>
<evidence type="ECO:0000256" key="1">
    <source>
        <dbReference type="SAM" id="Phobius"/>
    </source>
</evidence>
<organism evidence="2 3">
    <name type="scientific">Gracilimonas halophila</name>
    <dbReference type="NCBI Taxonomy" id="1834464"/>
    <lineage>
        <taxon>Bacteria</taxon>
        <taxon>Pseudomonadati</taxon>
        <taxon>Balneolota</taxon>
        <taxon>Balneolia</taxon>
        <taxon>Balneolales</taxon>
        <taxon>Balneolaceae</taxon>
        <taxon>Gracilimonas</taxon>
    </lineage>
</organism>
<comment type="caution">
    <text evidence="2">The sequence shown here is derived from an EMBL/GenBank/DDBJ whole genome shotgun (WGS) entry which is preliminary data.</text>
</comment>
<reference evidence="3" key="1">
    <citation type="journal article" date="2019" name="Int. J. Syst. Evol. Microbiol.">
        <title>The Global Catalogue of Microorganisms (GCM) 10K type strain sequencing project: providing services to taxonomists for standard genome sequencing and annotation.</title>
        <authorList>
            <consortium name="The Broad Institute Genomics Platform"/>
            <consortium name="The Broad Institute Genome Sequencing Center for Infectious Disease"/>
            <person name="Wu L."/>
            <person name="Ma J."/>
        </authorList>
    </citation>
    <scope>NUCLEOTIDE SEQUENCE [LARGE SCALE GENOMIC DNA]</scope>
    <source>
        <strain evidence="3">KCTC 52042</strain>
    </source>
</reference>
<protein>
    <submittedName>
        <fullName evidence="2">Uncharacterized protein</fullName>
    </submittedName>
</protein>
<accession>A0ABW5JM04</accession>
<dbReference type="RefSeq" id="WP_390300920.1">
    <property type="nucleotide sequence ID" value="NZ_JBHULI010000024.1"/>
</dbReference>
<dbReference type="EMBL" id="JBHULI010000024">
    <property type="protein sequence ID" value="MFD2532452.1"/>
    <property type="molecule type" value="Genomic_DNA"/>
</dbReference>
<keyword evidence="3" id="KW-1185">Reference proteome</keyword>
<name>A0ABW5JM04_9BACT</name>
<sequence length="41" mass="4780">MITDQIIEDYLNQESDHAEKIQKLKIVLLFISFIGLLVFSL</sequence>
<dbReference type="Proteomes" id="UP001597460">
    <property type="component" value="Unassembled WGS sequence"/>
</dbReference>
<proteinExistence type="predicted"/>
<feature type="transmembrane region" description="Helical" evidence="1">
    <location>
        <begin position="24"/>
        <end position="40"/>
    </location>
</feature>
<evidence type="ECO:0000313" key="3">
    <source>
        <dbReference type="Proteomes" id="UP001597460"/>
    </source>
</evidence>
<keyword evidence="1" id="KW-0812">Transmembrane</keyword>
<keyword evidence="1" id="KW-0472">Membrane</keyword>
<keyword evidence="1" id="KW-1133">Transmembrane helix</keyword>